<dbReference type="EMBL" id="WEGJ01000021">
    <property type="protein sequence ID" value="MQY14433.1"/>
    <property type="molecule type" value="Genomic_DNA"/>
</dbReference>
<dbReference type="RefSeq" id="WP_153455111.1">
    <property type="nucleotide sequence ID" value="NZ_WEGJ01000021.1"/>
</dbReference>
<evidence type="ECO:0000313" key="2">
    <source>
        <dbReference type="EMBL" id="MQY14433.1"/>
    </source>
</evidence>
<keyword evidence="3" id="KW-1185">Reference proteome</keyword>
<name>A0A7K0CMD6_9ACTN</name>
<feature type="transmembrane region" description="Helical" evidence="1">
    <location>
        <begin position="12"/>
        <end position="36"/>
    </location>
</feature>
<proteinExistence type="predicted"/>
<organism evidence="2 3">
    <name type="scientific">Streptomyces smaragdinus</name>
    <dbReference type="NCBI Taxonomy" id="2585196"/>
    <lineage>
        <taxon>Bacteria</taxon>
        <taxon>Bacillati</taxon>
        <taxon>Actinomycetota</taxon>
        <taxon>Actinomycetes</taxon>
        <taxon>Kitasatosporales</taxon>
        <taxon>Streptomycetaceae</taxon>
        <taxon>Streptomyces</taxon>
    </lineage>
</organism>
<dbReference type="OrthoDB" id="4246089at2"/>
<evidence type="ECO:0000313" key="3">
    <source>
        <dbReference type="Proteomes" id="UP000466345"/>
    </source>
</evidence>
<sequence>MSTDTSSAPGLRAMGIGCAVLVALPVLVVLGFLVVLEVESSTPEDYPTVAPEETARQMFAVSQDAYAVLGFAPEVPPGNFTTGSDVSENGFDDLDYCYPDGLESINDQPEPNAYSFGHSWAISGVDAGEARAGMRRLRAHLEKQGWSVEDPGTGSGELGLSATKGHGDSTTTASFWWQPRQGGRFDGGVGSGCAYAPDDIDAESVDTIAFDVPPLRPTPR</sequence>
<dbReference type="Proteomes" id="UP000466345">
    <property type="component" value="Unassembled WGS sequence"/>
</dbReference>
<accession>A0A7K0CMD6</accession>
<evidence type="ECO:0000256" key="1">
    <source>
        <dbReference type="SAM" id="Phobius"/>
    </source>
</evidence>
<reference evidence="2 3" key="1">
    <citation type="submission" date="2019-10" db="EMBL/GenBank/DDBJ databases">
        <title>Streptomyces smaragdinus sp. nov. and Streptomyces fabii sp. nov., isolated from the gut of fungus growing-termite Macrotermes natalensis.</title>
        <authorList>
            <person name="Schwitalla J."/>
            <person name="Benndorf R."/>
            <person name="Martin K."/>
            <person name="De Beer W."/>
            <person name="Kaster A.-K."/>
            <person name="Vollmers J."/>
            <person name="Poulsen M."/>
            <person name="Beemelmanns C."/>
        </authorList>
    </citation>
    <scope>NUCLEOTIDE SEQUENCE [LARGE SCALE GENOMIC DNA]</scope>
    <source>
        <strain evidence="2 3">RB5</strain>
    </source>
</reference>
<protein>
    <submittedName>
        <fullName evidence="2">Uncharacterized protein</fullName>
    </submittedName>
</protein>
<gene>
    <name evidence="2" type="ORF">SRB5_46000</name>
</gene>
<keyword evidence="1" id="KW-0472">Membrane</keyword>
<keyword evidence="1" id="KW-0812">Transmembrane</keyword>
<dbReference type="AlphaFoldDB" id="A0A7K0CMD6"/>
<comment type="caution">
    <text evidence="2">The sequence shown here is derived from an EMBL/GenBank/DDBJ whole genome shotgun (WGS) entry which is preliminary data.</text>
</comment>
<keyword evidence="1" id="KW-1133">Transmembrane helix</keyword>